<accession>A0AAW0AW40</accession>
<feature type="region of interest" description="Disordered" evidence="1">
    <location>
        <begin position="202"/>
        <end position="235"/>
    </location>
</feature>
<gene>
    <name evidence="2" type="ORF">R3P38DRAFT_3201944</name>
</gene>
<comment type="caution">
    <text evidence="2">The sequence shown here is derived from an EMBL/GenBank/DDBJ whole genome shotgun (WGS) entry which is preliminary data.</text>
</comment>
<feature type="compositionally biased region" description="Low complexity" evidence="1">
    <location>
        <begin position="294"/>
        <end position="305"/>
    </location>
</feature>
<sequence length="395" mass="43854">MRLCATCRLPTAGTPSEAIEVRPLRSRFSLVLTDPSSSDLRHALLSSTHTTPPTCRLASPLTFSNSSSMPHSAHRHVIDDLPELHSLKSPTHPCSPLPPQRDFMPFRKPLPLNSHTRHHHQLELSLQLNPPNTRQSAVTRLCFPFPPSPSSAAHPESLPPAHPRYDLPSPTPRRRIRSRRTHVYILLPATTPPCTSALHHPAAYSLSRRRRASRPSSLLPRRTNDIPMFSNPSPPHLDPYPPLPLVLDCPNAAILPTSSFRRVPPSPRRLDTHNSKVTIPFNFSAARPAAAALRLPSPTPTTSTSLRRRYVRRPTRSWAKNQNQNKRVADSRSGKNAGKRGRGGEEVEARSIARTLDFNQVRASRVAFAAAAVFGTLKSNNVDNRVSARQDSKTR</sequence>
<organism evidence="2 3">
    <name type="scientific">Favolaschia claudopus</name>
    <dbReference type="NCBI Taxonomy" id="2862362"/>
    <lineage>
        <taxon>Eukaryota</taxon>
        <taxon>Fungi</taxon>
        <taxon>Dikarya</taxon>
        <taxon>Basidiomycota</taxon>
        <taxon>Agaricomycotina</taxon>
        <taxon>Agaricomycetes</taxon>
        <taxon>Agaricomycetidae</taxon>
        <taxon>Agaricales</taxon>
        <taxon>Marasmiineae</taxon>
        <taxon>Mycenaceae</taxon>
        <taxon>Favolaschia</taxon>
    </lineage>
</organism>
<protein>
    <submittedName>
        <fullName evidence="2">Uncharacterized protein</fullName>
    </submittedName>
</protein>
<name>A0AAW0AW40_9AGAR</name>
<dbReference type="EMBL" id="JAWWNJ010000048">
    <property type="protein sequence ID" value="KAK7017415.1"/>
    <property type="molecule type" value="Genomic_DNA"/>
</dbReference>
<evidence type="ECO:0000313" key="2">
    <source>
        <dbReference type="EMBL" id="KAK7017415.1"/>
    </source>
</evidence>
<dbReference type="Proteomes" id="UP001362999">
    <property type="component" value="Unassembled WGS sequence"/>
</dbReference>
<reference evidence="2 3" key="1">
    <citation type="journal article" date="2024" name="J Genomics">
        <title>Draft genome sequencing and assembly of Favolaschia claudopus CIRM-BRFM 2984 isolated from oak limbs.</title>
        <authorList>
            <person name="Navarro D."/>
            <person name="Drula E."/>
            <person name="Chaduli D."/>
            <person name="Cazenave R."/>
            <person name="Ahrendt S."/>
            <person name="Wang J."/>
            <person name="Lipzen A."/>
            <person name="Daum C."/>
            <person name="Barry K."/>
            <person name="Grigoriev I.V."/>
            <person name="Favel A."/>
            <person name="Rosso M.N."/>
            <person name="Martin F."/>
        </authorList>
    </citation>
    <scope>NUCLEOTIDE SEQUENCE [LARGE SCALE GENOMIC DNA]</scope>
    <source>
        <strain evidence="2 3">CIRM-BRFM 2984</strain>
    </source>
</reference>
<dbReference type="AlphaFoldDB" id="A0AAW0AW40"/>
<proteinExistence type="predicted"/>
<evidence type="ECO:0000256" key="1">
    <source>
        <dbReference type="SAM" id="MobiDB-lite"/>
    </source>
</evidence>
<feature type="compositionally biased region" description="Basic residues" evidence="1">
    <location>
        <begin position="306"/>
        <end position="315"/>
    </location>
</feature>
<feature type="region of interest" description="Disordered" evidence="1">
    <location>
        <begin position="149"/>
        <end position="174"/>
    </location>
</feature>
<keyword evidence="3" id="KW-1185">Reference proteome</keyword>
<feature type="region of interest" description="Disordered" evidence="1">
    <location>
        <begin position="294"/>
        <end position="348"/>
    </location>
</feature>
<evidence type="ECO:0000313" key="3">
    <source>
        <dbReference type="Proteomes" id="UP001362999"/>
    </source>
</evidence>